<dbReference type="Gene3D" id="1.10.1220.10">
    <property type="entry name" value="Met repressor-like"/>
    <property type="match status" value="1"/>
</dbReference>
<dbReference type="EMBL" id="VBUK01000001">
    <property type="protein sequence ID" value="TLF47119.1"/>
    <property type="molecule type" value="Genomic_DNA"/>
</dbReference>
<comment type="caution">
    <text evidence="1">The sequence shown here is derived from an EMBL/GenBank/DDBJ whole genome shotgun (WGS) entry which is preliminary data.</text>
</comment>
<organism evidence="1 2">
    <name type="scientific">Maribacter aurantiacus</name>
    <dbReference type="NCBI Taxonomy" id="1882343"/>
    <lineage>
        <taxon>Bacteria</taxon>
        <taxon>Pseudomonadati</taxon>
        <taxon>Bacteroidota</taxon>
        <taxon>Flavobacteriia</taxon>
        <taxon>Flavobacteriales</taxon>
        <taxon>Flavobacteriaceae</taxon>
        <taxon>Maribacter</taxon>
    </lineage>
</organism>
<dbReference type="CDD" id="cd21631">
    <property type="entry name" value="RHH_CopG_NikR-like"/>
    <property type="match status" value="1"/>
</dbReference>
<reference evidence="1 2" key="1">
    <citation type="journal article" date="2017" name="Int. J. Syst. Evol. Microbiol.">
        <title>Maripseudobacter aurantiacus gen. nov., sp. nov., a novel member of the family Flavobacteriaceae isolated from a sedimentation basin.</title>
        <authorList>
            <person name="Chen C."/>
            <person name="Su Y."/>
            <person name="Tao T."/>
            <person name="Fu G."/>
            <person name="Zhang C."/>
            <person name="Sun C."/>
            <person name="Zhang X."/>
            <person name="Wu M."/>
        </authorList>
    </citation>
    <scope>NUCLEOTIDE SEQUENCE [LARGE SCALE GENOMIC DNA]</scope>
    <source>
        <strain evidence="2">CDA4</strain>
    </source>
</reference>
<proteinExistence type="predicted"/>
<name>A0A5R8MEH0_9FLAO</name>
<dbReference type="Proteomes" id="UP000308382">
    <property type="component" value="Unassembled WGS sequence"/>
</dbReference>
<keyword evidence="2" id="KW-1185">Reference proteome</keyword>
<dbReference type="InterPro" id="IPR010985">
    <property type="entry name" value="Ribbon_hlx_hlx"/>
</dbReference>
<evidence type="ECO:0000313" key="1">
    <source>
        <dbReference type="EMBL" id="TLF47119.1"/>
    </source>
</evidence>
<protein>
    <submittedName>
        <fullName evidence="1">Ribbon-helix-helix protein, CopG family</fullName>
    </submittedName>
</protein>
<dbReference type="OrthoDB" id="1442959at2"/>
<accession>A0A5R8MEH0</accession>
<dbReference type="SUPFAM" id="SSF47598">
    <property type="entry name" value="Ribbon-helix-helix"/>
    <property type="match status" value="1"/>
</dbReference>
<evidence type="ECO:0000313" key="2">
    <source>
        <dbReference type="Proteomes" id="UP000308382"/>
    </source>
</evidence>
<dbReference type="InterPro" id="IPR013321">
    <property type="entry name" value="Arc_rbn_hlx_hlx"/>
</dbReference>
<dbReference type="AlphaFoldDB" id="A0A5R8MEH0"/>
<dbReference type="GO" id="GO:0006355">
    <property type="term" value="P:regulation of DNA-templated transcription"/>
    <property type="evidence" value="ECO:0007669"/>
    <property type="project" value="InterPro"/>
</dbReference>
<gene>
    <name evidence="1" type="ORF">FEK29_04965</name>
</gene>
<dbReference type="RefSeq" id="WP_138257262.1">
    <property type="nucleotide sequence ID" value="NZ_VBUK01000001.1"/>
</dbReference>
<sequence length="171" mass="20371">MKTTINLRIDEDLKTSLQELSDDYGVSLSDYIREILDNHLNDFTSEVESFDIVEDNELPVLHYPLPPFERTYEFTVLLAWLFYSHMQPEFHGNTNVLHALKVKVEKTINQSRFSKELQLELLKVLNDINRCLIEPNDHQKYFTFSRPGSPQSLNYYLLMNEIWRLEFEDHE</sequence>